<name>A0ABW3H8Y9_9SPHN</name>
<dbReference type="EMBL" id="JBHTJG010000008">
    <property type="protein sequence ID" value="MFD0947637.1"/>
    <property type="molecule type" value="Genomic_DNA"/>
</dbReference>
<gene>
    <name evidence="2" type="ORF">ACFQ1E_14905</name>
</gene>
<evidence type="ECO:0000313" key="2">
    <source>
        <dbReference type="EMBL" id="MFD0947637.1"/>
    </source>
</evidence>
<protein>
    <recommendedName>
        <fullName evidence="4">TonB C-terminal domain-containing protein</fullName>
    </recommendedName>
</protein>
<evidence type="ECO:0008006" key="4">
    <source>
        <dbReference type="Google" id="ProtNLM"/>
    </source>
</evidence>
<accession>A0ABW3H8Y9</accession>
<feature type="signal peptide" evidence="1">
    <location>
        <begin position="1"/>
        <end position="21"/>
    </location>
</feature>
<evidence type="ECO:0000313" key="3">
    <source>
        <dbReference type="Proteomes" id="UP001596977"/>
    </source>
</evidence>
<feature type="chain" id="PRO_5046597109" description="TonB C-terminal domain-containing protein" evidence="1">
    <location>
        <begin position="22"/>
        <end position="350"/>
    </location>
</feature>
<dbReference type="Proteomes" id="UP001596977">
    <property type="component" value="Unassembled WGS sequence"/>
</dbReference>
<keyword evidence="1" id="KW-0732">Signal</keyword>
<keyword evidence="3" id="KW-1185">Reference proteome</keyword>
<sequence length="350" mass="36818">MRNIAAAAIAVLGLGAMPAQAQPAGEPVSDISTLVHANSWPGPDQLRGAGPAGSAEGWLTPADIPGAILASAEGKSAGPRFQITLAQVGIEVTVEADDSVSDCRGTYGQSDLAPQLCALIRERGRFRHALSVGGMPVRGVVQLTVQYSINGEGGNTGLPPAPMSFSRWPVLSYRDRVQIVTQPDWRRFSKVRDGRATAIELGFRSGVVDRCVVLRPSGDAALDRATCAAAKTGIYRLDPDSSYQSLPMIVRWRRDGAVANLPVRAESQRPGPANGQALVVTGVAGTAGASARVDLSVTGAVTRCWIATSAGSDAADIAMCRALTAARFDPARDVFDEPFESTYFAQVRFE</sequence>
<comment type="caution">
    <text evidence="2">The sequence shown here is derived from an EMBL/GenBank/DDBJ whole genome shotgun (WGS) entry which is preliminary data.</text>
</comment>
<evidence type="ECO:0000256" key="1">
    <source>
        <dbReference type="SAM" id="SignalP"/>
    </source>
</evidence>
<reference evidence="3" key="1">
    <citation type="journal article" date="2019" name="Int. J. Syst. Evol. Microbiol.">
        <title>The Global Catalogue of Microorganisms (GCM) 10K type strain sequencing project: providing services to taxonomists for standard genome sequencing and annotation.</title>
        <authorList>
            <consortium name="The Broad Institute Genomics Platform"/>
            <consortium name="The Broad Institute Genome Sequencing Center for Infectious Disease"/>
            <person name="Wu L."/>
            <person name="Ma J."/>
        </authorList>
    </citation>
    <scope>NUCLEOTIDE SEQUENCE [LARGE SCALE GENOMIC DNA]</scope>
    <source>
        <strain evidence="3">CCUG 62982</strain>
    </source>
</reference>
<proteinExistence type="predicted"/>
<dbReference type="RefSeq" id="WP_264945542.1">
    <property type="nucleotide sequence ID" value="NZ_JAPDRA010000008.1"/>
</dbReference>
<organism evidence="2 3">
    <name type="scientific">Sphingomonas canadensis</name>
    <dbReference type="NCBI Taxonomy" id="1219257"/>
    <lineage>
        <taxon>Bacteria</taxon>
        <taxon>Pseudomonadati</taxon>
        <taxon>Pseudomonadota</taxon>
        <taxon>Alphaproteobacteria</taxon>
        <taxon>Sphingomonadales</taxon>
        <taxon>Sphingomonadaceae</taxon>
        <taxon>Sphingomonas</taxon>
    </lineage>
</organism>